<dbReference type="GO" id="GO:0016020">
    <property type="term" value="C:membrane"/>
    <property type="evidence" value="ECO:0007669"/>
    <property type="project" value="InterPro"/>
</dbReference>
<dbReference type="InterPro" id="IPR034119">
    <property type="entry name" value="ADHI"/>
</dbReference>
<dbReference type="AlphaFoldDB" id="D8JTQ2"/>
<feature type="disulfide bond" evidence="8">
    <location>
        <begin position="147"/>
        <end position="148"/>
    </location>
</feature>
<feature type="binding site" evidence="6">
    <location>
        <position position="197"/>
    </location>
    <ligand>
        <name>pyrroloquinoline quinone</name>
        <dbReference type="ChEBI" id="CHEBI:58442"/>
    </ligand>
</feature>
<feature type="binding site" evidence="6">
    <location>
        <position position="263"/>
    </location>
    <ligand>
        <name>pyrroloquinoline quinone</name>
        <dbReference type="ChEBI" id="CHEBI:58442"/>
    </ligand>
</feature>
<comment type="cofactor">
    <cofactor evidence="6">
        <name>pyrroloquinoline quinone</name>
        <dbReference type="ChEBI" id="CHEBI:58442"/>
    </cofactor>
    <text evidence="6">Binds 1 PQQ group per subunit.</text>
</comment>
<evidence type="ECO:0000313" key="12">
    <source>
        <dbReference type="Proteomes" id="UP000002033"/>
    </source>
</evidence>
<dbReference type="Proteomes" id="UP000002033">
    <property type="component" value="Chromosome"/>
</dbReference>
<dbReference type="OrthoDB" id="9794322at2"/>
<evidence type="ECO:0000256" key="6">
    <source>
        <dbReference type="PIRSR" id="PIRSR617512-2"/>
    </source>
</evidence>
<comment type="similarity">
    <text evidence="1">Belongs to the bacterial PQQ dehydrogenase family.</text>
</comment>
<feature type="signal peptide" evidence="9">
    <location>
        <begin position="1"/>
        <end position="29"/>
    </location>
</feature>
<keyword evidence="3 6" id="KW-0634">PQQ</keyword>
<dbReference type="STRING" id="582899.Hden_0796"/>
<evidence type="ECO:0000259" key="10">
    <source>
        <dbReference type="Pfam" id="PF01011"/>
    </source>
</evidence>
<feature type="domain" description="Pyrrolo-quinoline quinone repeat" evidence="10">
    <location>
        <begin position="480"/>
        <end position="539"/>
    </location>
</feature>
<dbReference type="Pfam" id="PF01011">
    <property type="entry name" value="PQQ"/>
    <property type="match status" value="2"/>
</dbReference>
<keyword evidence="2 7" id="KW-0479">Metal-binding</keyword>
<feature type="chain" id="PRO_5003116477" evidence="9">
    <location>
        <begin position="30"/>
        <end position="577"/>
    </location>
</feature>
<dbReference type="GO" id="GO:0016614">
    <property type="term" value="F:oxidoreductase activity, acting on CH-OH group of donors"/>
    <property type="evidence" value="ECO:0007669"/>
    <property type="project" value="InterPro"/>
</dbReference>
<dbReference type="GO" id="GO:0005509">
    <property type="term" value="F:calcium ion binding"/>
    <property type="evidence" value="ECO:0007669"/>
    <property type="project" value="InterPro"/>
</dbReference>
<evidence type="ECO:0000256" key="7">
    <source>
        <dbReference type="PIRSR" id="PIRSR617512-3"/>
    </source>
</evidence>
<proteinExistence type="inferred from homology"/>
<dbReference type="NCBIfam" id="TIGR03075">
    <property type="entry name" value="PQQ_enz_alc_DH"/>
    <property type="match status" value="1"/>
</dbReference>
<dbReference type="SUPFAM" id="SSF50998">
    <property type="entry name" value="Quinoprotein alcohol dehydrogenase-like"/>
    <property type="match status" value="1"/>
</dbReference>
<organism evidence="11 12">
    <name type="scientific">Hyphomicrobium denitrificans (strain ATCC 51888 / DSM 1869 / NCIMB 11706 / TK 0415)</name>
    <dbReference type="NCBI Taxonomy" id="582899"/>
    <lineage>
        <taxon>Bacteria</taxon>
        <taxon>Pseudomonadati</taxon>
        <taxon>Pseudomonadota</taxon>
        <taxon>Alphaproteobacteria</taxon>
        <taxon>Hyphomicrobiales</taxon>
        <taxon>Hyphomicrobiaceae</taxon>
        <taxon>Hyphomicrobium</taxon>
    </lineage>
</organism>
<accession>D8JTQ2</accession>
<dbReference type="PANTHER" id="PTHR32303">
    <property type="entry name" value="QUINOPROTEIN ALCOHOL DEHYDROGENASE (CYTOCHROME C)"/>
    <property type="match status" value="1"/>
</dbReference>
<feature type="domain" description="Pyrrolo-quinoline quinone repeat" evidence="10">
    <location>
        <begin position="60"/>
        <end position="373"/>
    </location>
</feature>
<keyword evidence="4" id="KW-0560">Oxidoreductase</keyword>
<evidence type="ECO:0000256" key="2">
    <source>
        <dbReference type="ARBA" id="ARBA00022723"/>
    </source>
</evidence>
<sequence length="577" mass="62532" precursor="true">MKGCHVLGAGASVFTLALTLALGAGPALSDLGVKTLEGKHVQYYVTEDMLLNADKDPNNWLMYGRDYESTRYSPLNQITANNVGDLVAKWSLSFGVIGAQDSQVTAVNGRLYVSSSQNKVFAIDGATGRELWRYDHPLPADLGPKLCCGDVNRGVIAYEDKVYLATLDTHLIALDNDTGEVVWDQKLGDYKTGEIFTSMPVVADGKIMIGNSGGDVGANAGTIYAVDAETGAPAWKTYTVPVTGKEDIAKTWGNGSWKTAGGTPWLPGSFDKETGLLLWGVGNPVPDFDGSVRPGDNLYTASTIAIDIKTGEIKGHFQYTPHDTYDYDGTNEAIVITDKEGRKVWVHADRNGHLYSIDRSTYKCNWVVPMSRVNWVKSWGENCRPIVDPEKVPTYGKVTKDIAPVLDGGKEWVPASYSKRTGFVYVPGRDMSMDLAAKKQEFKPGEWYLATDVLKLNPGGGYVKAFDATTGELAWARRQNTPATGGILSTAGGLIFNGDAEGVFRAIKDDTGETLWEFNVGTGIHSNPTTFMVGDTQYVAILAGPGGGSIWPLVYGDWLKTRQQGGSMFVFALHKKK</sequence>
<feature type="binding site" evidence="7">
    <location>
        <position position="326"/>
    </location>
    <ligand>
        <name>Ca(2+)</name>
        <dbReference type="ChEBI" id="CHEBI:29108"/>
    </ligand>
</feature>
<dbReference type="eggNOG" id="COG4993">
    <property type="taxonomic scope" value="Bacteria"/>
</dbReference>
<dbReference type="EMBL" id="CP002083">
    <property type="protein sequence ID" value="ADJ22614.1"/>
    <property type="molecule type" value="Genomic_DNA"/>
</dbReference>
<evidence type="ECO:0000256" key="4">
    <source>
        <dbReference type="ARBA" id="ARBA00023002"/>
    </source>
</evidence>
<feature type="binding site" evidence="6">
    <location>
        <position position="153"/>
    </location>
    <ligand>
        <name>pyrroloquinoline quinone</name>
        <dbReference type="ChEBI" id="CHEBI:58442"/>
    </ligand>
</feature>
<keyword evidence="9" id="KW-0732">Signal</keyword>
<dbReference type="InterPro" id="IPR011047">
    <property type="entry name" value="Quinoprotein_ADH-like_sf"/>
</dbReference>
<evidence type="ECO:0000256" key="9">
    <source>
        <dbReference type="SAM" id="SignalP"/>
    </source>
</evidence>
<dbReference type="InterPro" id="IPR002372">
    <property type="entry name" value="PQQ_rpt_dom"/>
</dbReference>
<feature type="active site" description="Proton acceptor" evidence="5">
    <location>
        <position position="326"/>
    </location>
</feature>
<keyword evidence="7" id="KW-0106">Calcium</keyword>
<dbReference type="HOGENOM" id="CLU_018478_0_1_5"/>
<dbReference type="KEGG" id="hdn:Hden_0796"/>
<keyword evidence="8" id="KW-1015">Disulfide bond</keyword>
<keyword evidence="12" id="KW-1185">Reference proteome</keyword>
<dbReference type="SMART" id="SM00564">
    <property type="entry name" value="PQQ"/>
    <property type="match status" value="7"/>
</dbReference>
<evidence type="ECO:0000256" key="3">
    <source>
        <dbReference type="ARBA" id="ARBA00022891"/>
    </source>
</evidence>
<dbReference type="CDD" id="cd10277">
    <property type="entry name" value="PQQ_ADH_I"/>
    <property type="match status" value="1"/>
</dbReference>
<protein>
    <submittedName>
        <fullName evidence="11">PQQ-dependent dehydrogenase, methanol/ethanol family</fullName>
    </submittedName>
</protein>
<feature type="binding site" evidence="7">
    <location>
        <position position="283"/>
    </location>
    <ligand>
        <name>Ca(2+)</name>
        <dbReference type="ChEBI" id="CHEBI:29108"/>
    </ligand>
</feature>
<comment type="cofactor">
    <cofactor evidence="7">
        <name>Ca(2+)</name>
        <dbReference type="ChEBI" id="CHEBI:29108"/>
    </cofactor>
    <text evidence="7">Binds 1 Ca(2+) ion per subunit.</text>
</comment>
<dbReference type="PANTHER" id="PTHR32303:SF20">
    <property type="entry name" value="QUINOPROTEIN ETHANOL DEHYDROGENASE"/>
    <property type="match status" value="1"/>
</dbReference>
<gene>
    <name evidence="11" type="ordered locus">Hden_0796</name>
</gene>
<evidence type="ECO:0000256" key="8">
    <source>
        <dbReference type="PIRSR" id="PIRSR617512-4"/>
    </source>
</evidence>
<dbReference type="InterPro" id="IPR018391">
    <property type="entry name" value="PQQ_b-propeller_rpt"/>
</dbReference>
<dbReference type="InterPro" id="IPR017512">
    <property type="entry name" value="PQQ_MeOH/EtOH_DH"/>
</dbReference>
<evidence type="ECO:0000313" key="11">
    <source>
        <dbReference type="EMBL" id="ADJ22614.1"/>
    </source>
</evidence>
<evidence type="ECO:0000256" key="1">
    <source>
        <dbReference type="ARBA" id="ARBA00008156"/>
    </source>
</evidence>
<feature type="binding site" evidence="6">
    <location>
        <position position="550"/>
    </location>
    <ligand>
        <name>pyrroloquinoline quinone</name>
        <dbReference type="ChEBI" id="CHEBI:58442"/>
    </ligand>
</feature>
<reference evidence="12" key="1">
    <citation type="journal article" date="2011" name="J. Bacteriol.">
        <title>Genome sequences of eight morphologically diverse alphaproteobacteria.</title>
        <authorList>
            <consortium name="US DOE Joint Genome Institute"/>
            <person name="Brown P.J."/>
            <person name="Kysela D.T."/>
            <person name="Buechlein A."/>
            <person name="Hemmerich C."/>
            <person name="Brun Y.V."/>
        </authorList>
    </citation>
    <scope>NUCLEOTIDE SEQUENCE [LARGE SCALE GENOMIC DNA]</scope>
    <source>
        <strain evidence="12">ATCC 51888 / DSM 1869 / NCIB 11706 / TK 0415</strain>
    </source>
</reference>
<dbReference type="Gene3D" id="2.140.10.10">
    <property type="entry name" value="Quinoprotein alcohol dehydrogenase-like superfamily"/>
    <property type="match status" value="1"/>
</dbReference>
<evidence type="ECO:0000256" key="5">
    <source>
        <dbReference type="PIRSR" id="PIRSR617512-1"/>
    </source>
</evidence>
<name>D8JTQ2_HYPDA</name>